<accession>A0A8H7R3Y5</accession>
<evidence type="ECO:0000256" key="6">
    <source>
        <dbReference type="SAM" id="SignalP"/>
    </source>
</evidence>
<comment type="subcellular location">
    <subcellularLocation>
        <location evidence="1">Secreted</location>
    </subcellularLocation>
</comment>
<dbReference type="Pfam" id="PF00149">
    <property type="entry name" value="Metallophos"/>
    <property type="match status" value="1"/>
</dbReference>
<name>A0A8H7R3Y5_9FUNG</name>
<dbReference type="Pfam" id="PF19272">
    <property type="entry name" value="ASMase_C"/>
    <property type="match status" value="1"/>
</dbReference>
<proteinExistence type="inferred from homology"/>
<dbReference type="GO" id="GO:0006798">
    <property type="term" value="P:polyphosphate catabolic process"/>
    <property type="evidence" value="ECO:0007669"/>
    <property type="project" value="TreeGrafter"/>
</dbReference>
<feature type="domain" description="Calcineurin-like phosphoesterase" evidence="7">
    <location>
        <begin position="43"/>
        <end position="299"/>
    </location>
</feature>
<dbReference type="Proteomes" id="UP000603453">
    <property type="component" value="Unassembled WGS sequence"/>
</dbReference>
<keyword evidence="4" id="KW-0378">Hydrolase</keyword>
<dbReference type="EMBL" id="JAEPRD010000049">
    <property type="protein sequence ID" value="KAG2203793.1"/>
    <property type="molecule type" value="Genomic_DNA"/>
</dbReference>
<evidence type="ECO:0000259" key="7">
    <source>
        <dbReference type="Pfam" id="PF00149"/>
    </source>
</evidence>
<evidence type="ECO:0000313" key="10">
    <source>
        <dbReference type="Proteomes" id="UP000603453"/>
    </source>
</evidence>
<evidence type="ECO:0000256" key="2">
    <source>
        <dbReference type="ARBA" id="ARBA00008234"/>
    </source>
</evidence>
<evidence type="ECO:0000256" key="1">
    <source>
        <dbReference type="ARBA" id="ARBA00004613"/>
    </source>
</evidence>
<dbReference type="InterPro" id="IPR045473">
    <property type="entry name" value="ASM_C"/>
</dbReference>
<dbReference type="PANTHER" id="PTHR10340:SF55">
    <property type="entry name" value="ENDOPOLYPHOSPHATASE"/>
    <property type="match status" value="1"/>
</dbReference>
<dbReference type="InterPro" id="IPR004843">
    <property type="entry name" value="Calcineurin-like_PHP"/>
</dbReference>
<keyword evidence="5" id="KW-0325">Glycoprotein</keyword>
<keyword evidence="6" id="KW-0732">Signal</keyword>
<dbReference type="SUPFAM" id="SSF56300">
    <property type="entry name" value="Metallo-dependent phosphatases"/>
    <property type="match status" value="1"/>
</dbReference>
<gene>
    <name evidence="9" type="ORF">INT47_012726</name>
</gene>
<dbReference type="GO" id="GO:0000324">
    <property type="term" value="C:fungal-type vacuole"/>
    <property type="evidence" value="ECO:0007669"/>
    <property type="project" value="TreeGrafter"/>
</dbReference>
<dbReference type="GO" id="GO:0008081">
    <property type="term" value="F:phosphoric diester hydrolase activity"/>
    <property type="evidence" value="ECO:0007669"/>
    <property type="project" value="TreeGrafter"/>
</dbReference>
<dbReference type="AlphaFoldDB" id="A0A8H7R3Y5"/>
<sequence>MGWIQSFTCITACVLLLQQSTVSAMPMNEPRALIKRGATLTGKFLHITDIHIDPKYLEGADPDNYCHRHGKKRSSESGKYGALGTRCDSPVALVKTAFDFLKKEIRDIDFIIYTGDTVRHDRDDDLPRTKKDVIDGHTSVMKYFQSAYDLKHTPYIPTIGNNDAFGHNDVVKNDKIFTSLKTIWSPLSLNLTQAFSSGGYFVQDIVPDKLSVINLNSMYFFEKNSDVADCSSSTSPATVQMKWLESTLKEFKSKGNGHQVYMMSHVPPIDDDGSKLYKDSCYSQYLNLLGNYGSIIAGHFNGHTNNDNLNAVIPDGKKDFTYIAADDKDARDLKSTLAKSAVALFNAPSIIPVHNPALRVYTYDIEGKDYPYGTIRNWEQYYIDLDDANNGGPVEFKLEYDATHLYGVDHFDGAGVGQAITNIVSNDKSRDLYKKYAQVSS</sequence>
<keyword evidence="10" id="KW-1185">Reference proteome</keyword>
<feature type="domain" description="Sphingomyelin phosphodiesterase C-terminal" evidence="8">
    <location>
        <begin position="342"/>
        <end position="415"/>
    </location>
</feature>
<comment type="caution">
    <text evidence="9">The sequence shown here is derived from an EMBL/GenBank/DDBJ whole genome shotgun (WGS) entry which is preliminary data.</text>
</comment>
<evidence type="ECO:0000256" key="4">
    <source>
        <dbReference type="ARBA" id="ARBA00022801"/>
    </source>
</evidence>
<feature type="signal peptide" evidence="6">
    <location>
        <begin position="1"/>
        <end position="24"/>
    </location>
</feature>
<dbReference type="GO" id="GO:0004309">
    <property type="term" value="F:exopolyphosphatase activity"/>
    <property type="evidence" value="ECO:0007669"/>
    <property type="project" value="TreeGrafter"/>
</dbReference>
<evidence type="ECO:0008006" key="11">
    <source>
        <dbReference type="Google" id="ProtNLM"/>
    </source>
</evidence>
<dbReference type="GO" id="GO:0000298">
    <property type="term" value="F:endopolyphosphatase activity"/>
    <property type="evidence" value="ECO:0007669"/>
    <property type="project" value="TreeGrafter"/>
</dbReference>
<dbReference type="PANTHER" id="PTHR10340">
    <property type="entry name" value="SPHINGOMYELIN PHOSPHODIESTERASE"/>
    <property type="match status" value="1"/>
</dbReference>
<evidence type="ECO:0000259" key="8">
    <source>
        <dbReference type="Pfam" id="PF19272"/>
    </source>
</evidence>
<protein>
    <recommendedName>
        <fullName evidence="11">Calcineurin-like phosphoesterase domain-containing protein</fullName>
    </recommendedName>
</protein>
<dbReference type="Gene3D" id="3.60.21.10">
    <property type="match status" value="1"/>
</dbReference>
<comment type="similarity">
    <text evidence="2">Belongs to the acid sphingomyelinase family.</text>
</comment>
<keyword evidence="3" id="KW-0964">Secreted</keyword>
<dbReference type="InterPro" id="IPR029052">
    <property type="entry name" value="Metallo-depent_PP-like"/>
</dbReference>
<reference evidence="9" key="1">
    <citation type="submission" date="2020-12" db="EMBL/GenBank/DDBJ databases">
        <title>Metabolic potential, ecology and presence of endohyphal bacteria is reflected in genomic diversity of Mucoromycotina.</title>
        <authorList>
            <person name="Muszewska A."/>
            <person name="Okrasinska A."/>
            <person name="Steczkiewicz K."/>
            <person name="Drgas O."/>
            <person name="Orlowska M."/>
            <person name="Perlinska-Lenart U."/>
            <person name="Aleksandrzak-Piekarczyk T."/>
            <person name="Szatraj K."/>
            <person name="Zielenkiewicz U."/>
            <person name="Pilsyk S."/>
            <person name="Malc E."/>
            <person name="Mieczkowski P."/>
            <person name="Kruszewska J.S."/>
            <person name="Biernat P."/>
            <person name="Pawlowska J."/>
        </authorList>
    </citation>
    <scope>NUCLEOTIDE SEQUENCE</scope>
    <source>
        <strain evidence="9">WA0000017839</strain>
    </source>
</reference>
<evidence type="ECO:0000256" key="5">
    <source>
        <dbReference type="ARBA" id="ARBA00023180"/>
    </source>
</evidence>
<dbReference type="GO" id="GO:0005615">
    <property type="term" value="C:extracellular space"/>
    <property type="evidence" value="ECO:0007669"/>
    <property type="project" value="TreeGrafter"/>
</dbReference>
<organism evidence="9 10">
    <name type="scientific">Mucor saturninus</name>
    <dbReference type="NCBI Taxonomy" id="64648"/>
    <lineage>
        <taxon>Eukaryota</taxon>
        <taxon>Fungi</taxon>
        <taxon>Fungi incertae sedis</taxon>
        <taxon>Mucoromycota</taxon>
        <taxon>Mucoromycotina</taxon>
        <taxon>Mucoromycetes</taxon>
        <taxon>Mucorales</taxon>
        <taxon>Mucorineae</taxon>
        <taxon>Mucoraceae</taxon>
        <taxon>Mucor</taxon>
    </lineage>
</organism>
<dbReference type="OrthoDB" id="348678at2759"/>
<feature type="chain" id="PRO_5034339530" description="Calcineurin-like phosphoesterase domain-containing protein" evidence="6">
    <location>
        <begin position="25"/>
        <end position="441"/>
    </location>
</feature>
<evidence type="ECO:0000313" key="9">
    <source>
        <dbReference type="EMBL" id="KAG2203793.1"/>
    </source>
</evidence>
<evidence type="ECO:0000256" key="3">
    <source>
        <dbReference type="ARBA" id="ARBA00022525"/>
    </source>
</evidence>